<organism evidence="2 3">
    <name type="scientific">Litoribacillus peritrichatus</name>
    <dbReference type="NCBI Taxonomy" id="718191"/>
    <lineage>
        <taxon>Bacteria</taxon>
        <taxon>Pseudomonadati</taxon>
        <taxon>Pseudomonadota</taxon>
        <taxon>Gammaproteobacteria</taxon>
        <taxon>Oceanospirillales</taxon>
        <taxon>Oceanospirillaceae</taxon>
        <taxon>Litoribacillus</taxon>
    </lineage>
</organism>
<accession>A0ABP7MVQ9</accession>
<gene>
    <name evidence="2" type="ORF">GCM10022277_29920</name>
</gene>
<dbReference type="Pfam" id="PF00293">
    <property type="entry name" value="NUDIX"/>
    <property type="match status" value="1"/>
</dbReference>
<protein>
    <submittedName>
        <fullName evidence="2">NUDIX domain-containing protein</fullName>
    </submittedName>
</protein>
<evidence type="ECO:0000313" key="3">
    <source>
        <dbReference type="Proteomes" id="UP001501565"/>
    </source>
</evidence>
<comment type="caution">
    <text evidence="2">The sequence shown here is derived from an EMBL/GenBank/DDBJ whole genome shotgun (WGS) entry which is preliminary data.</text>
</comment>
<feature type="domain" description="Nudix hydrolase" evidence="1">
    <location>
        <begin position="23"/>
        <end position="156"/>
    </location>
</feature>
<evidence type="ECO:0000259" key="1">
    <source>
        <dbReference type="PROSITE" id="PS51462"/>
    </source>
</evidence>
<dbReference type="SUPFAM" id="SSF46785">
    <property type="entry name" value="Winged helix' DNA-binding domain"/>
    <property type="match status" value="1"/>
</dbReference>
<dbReference type="CDD" id="cd18873">
    <property type="entry name" value="NUDIX_NadM_like"/>
    <property type="match status" value="1"/>
</dbReference>
<dbReference type="InterPro" id="IPR000086">
    <property type="entry name" value="NUDIX_hydrolase_dom"/>
</dbReference>
<dbReference type="PROSITE" id="PS51462">
    <property type="entry name" value="NUDIX"/>
    <property type="match status" value="1"/>
</dbReference>
<dbReference type="PANTHER" id="PTHR43736">
    <property type="entry name" value="ADP-RIBOSE PYROPHOSPHATASE"/>
    <property type="match status" value="1"/>
</dbReference>
<dbReference type="EMBL" id="BAABBN010000007">
    <property type="protein sequence ID" value="GAA3931182.1"/>
    <property type="molecule type" value="Genomic_DNA"/>
</dbReference>
<dbReference type="Proteomes" id="UP001501565">
    <property type="component" value="Unassembled WGS sequence"/>
</dbReference>
<dbReference type="Gene3D" id="3.90.79.10">
    <property type="entry name" value="Nucleoside Triphosphate Pyrophosphohydrolase"/>
    <property type="match status" value="1"/>
</dbReference>
<dbReference type="InterPro" id="IPR036390">
    <property type="entry name" value="WH_DNA-bd_sf"/>
</dbReference>
<keyword evidence="3" id="KW-1185">Reference proteome</keyword>
<dbReference type="InterPro" id="IPR015797">
    <property type="entry name" value="NUDIX_hydrolase-like_dom_sf"/>
</dbReference>
<dbReference type="InterPro" id="IPR054105">
    <property type="entry name" value="WHD_NrtR"/>
</dbReference>
<proteinExistence type="predicted"/>
<sequence>MTHYKSEQEFLSSYSIHDFDVPLVSVDMSIFSIIDDELQVLLVKRADYPEKGKWALPGGFIDLKQDSTLDDTAQRKLRDKTGVDTPYLEQVGTVGAMNRDPRGWSVTVAYMALIAADSVVLSKDSSSEDVKWVPVFQLAKLDKLAFDHNQIFEMCHERLKSKVQYTSLPVNLLSEEFTLTELQSTFEIILDTSVEKKSFRRRVLDADILEETGNMKTGSNRPAKLYRAKEQGKDHLFPRSIEGPR</sequence>
<dbReference type="Gene3D" id="1.10.10.10">
    <property type="entry name" value="Winged helix-like DNA-binding domain superfamily/Winged helix DNA-binding domain"/>
    <property type="match status" value="1"/>
</dbReference>
<dbReference type="InterPro" id="IPR036388">
    <property type="entry name" value="WH-like_DNA-bd_sf"/>
</dbReference>
<name>A0ABP7MVQ9_9GAMM</name>
<dbReference type="Pfam" id="PF21906">
    <property type="entry name" value="WHD_NrtR"/>
    <property type="match status" value="1"/>
</dbReference>
<reference evidence="3" key="1">
    <citation type="journal article" date="2019" name="Int. J. Syst. Evol. Microbiol.">
        <title>The Global Catalogue of Microorganisms (GCM) 10K type strain sequencing project: providing services to taxonomists for standard genome sequencing and annotation.</title>
        <authorList>
            <consortium name="The Broad Institute Genomics Platform"/>
            <consortium name="The Broad Institute Genome Sequencing Center for Infectious Disease"/>
            <person name="Wu L."/>
            <person name="Ma J."/>
        </authorList>
    </citation>
    <scope>NUCLEOTIDE SEQUENCE [LARGE SCALE GENOMIC DNA]</scope>
    <source>
        <strain evidence="3">JCM 17551</strain>
    </source>
</reference>
<dbReference type="SUPFAM" id="SSF55811">
    <property type="entry name" value="Nudix"/>
    <property type="match status" value="1"/>
</dbReference>
<dbReference type="PANTHER" id="PTHR43736:SF4">
    <property type="entry name" value="SLR1690 PROTEIN"/>
    <property type="match status" value="1"/>
</dbReference>
<evidence type="ECO:0000313" key="2">
    <source>
        <dbReference type="EMBL" id="GAA3931182.1"/>
    </source>
</evidence>
<dbReference type="RefSeq" id="WP_344799369.1">
    <property type="nucleotide sequence ID" value="NZ_BAABBN010000007.1"/>
</dbReference>